<evidence type="ECO:0000313" key="2">
    <source>
        <dbReference type="Proteomes" id="UP000002770"/>
    </source>
</evidence>
<dbReference type="OrthoDB" id="9828035at2"/>
<accession>G9EL36</accession>
<gene>
    <name evidence="1" type="ORF">LDG_6092</name>
</gene>
<protein>
    <recommendedName>
        <fullName evidence="3">Chemotaxis protein</fullName>
    </recommendedName>
</protein>
<reference evidence="1 2" key="1">
    <citation type="journal article" date="2011" name="BMC Genomics">
        <title>Insight into cross-talk between intra-amoebal pathogens.</title>
        <authorList>
            <person name="Gimenez G."/>
            <person name="Bertelli C."/>
            <person name="Moliner C."/>
            <person name="Robert C."/>
            <person name="Raoult D."/>
            <person name="Fournier P.E."/>
            <person name="Greub G."/>
        </authorList>
    </citation>
    <scope>NUCLEOTIDE SEQUENCE [LARGE SCALE GENOMIC DNA]</scope>
    <source>
        <strain evidence="1 2">LLAP12</strain>
    </source>
</reference>
<proteinExistence type="predicted"/>
<evidence type="ECO:0000313" key="1">
    <source>
        <dbReference type="EMBL" id="EHL31925.1"/>
    </source>
</evidence>
<dbReference type="HOGENOM" id="CLU_1254631_0_0_6"/>
<dbReference type="STRING" id="658187.LDG_6092"/>
<name>G9EL36_9GAMM</name>
<dbReference type="EMBL" id="JH413808">
    <property type="protein sequence ID" value="EHL31925.1"/>
    <property type="molecule type" value="Genomic_DNA"/>
</dbReference>
<dbReference type="InParanoid" id="G9EL36"/>
<dbReference type="Proteomes" id="UP000002770">
    <property type="component" value="Unassembled WGS sequence"/>
</dbReference>
<dbReference type="AlphaFoldDB" id="G9EL36"/>
<keyword evidence="2" id="KW-1185">Reference proteome</keyword>
<dbReference type="RefSeq" id="WP_006870036.1">
    <property type="nucleotide sequence ID" value="NZ_JH413808.1"/>
</dbReference>
<evidence type="ECO:0008006" key="3">
    <source>
        <dbReference type="Google" id="ProtNLM"/>
    </source>
</evidence>
<organism evidence="1 2">
    <name type="scientific">Legionella drancourtii LLAP12</name>
    <dbReference type="NCBI Taxonomy" id="658187"/>
    <lineage>
        <taxon>Bacteria</taxon>
        <taxon>Pseudomonadati</taxon>
        <taxon>Pseudomonadota</taxon>
        <taxon>Gammaproteobacteria</taxon>
        <taxon>Legionellales</taxon>
        <taxon>Legionellaceae</taxon>
        <taxon>Legionella</taxon>
    </lineage>
</organism>
<sequence length="220" mass="25577">MNNSLIKNNNTHNHYTSCNELRRLALRMQRSIGKVEDISVNASIVASQTGNQARVFFEISSQIEKTSRKMHTKINMLLDVINKLIENVLSSKIAQQRINYFTQTTLSQNQPANFQLIETVKERLKRQVARGSFQLVNGVNAIESHFSAFEFLINRIFVALTALRVEEELFRNQLKLATVDSLIKSFEKLLTNLSEDYDAFRDYFTLFKYINKHLLQEREI</sequence>